<name>A0ABD3M966_9STRA</name>
<dbReference type="InterPro" id="IPR006939">
    <property type="entry name" value="SNF5"/>
</dbReference>
<dbReference type="Pfam" id="PF04855">
    <property type="entry name" value="SNF5"/>
    <property type="match status" value="1"/>
</dbReference>
<accession>A0ABD3M966</accession>
<reference evidence="1 2" key="1">
    <citation type="submission" date="2024-10" db="EMBL/GenBank/DDBJ databases">
        <title>Updated reference genomes for cyclostephanoid diatoms.</title>
        <authorList>
            <person name="Roberts W.R."/>
            <person name="Alverson A.J."/>
        </authorList>
    </citation>
    <scope>NUCLEOTIDE SEQUENCE [LARGE SCALE GENOMIC DNA]</scope>
    <source>
        <strain evidence="1 2">AJA232-27</strain>
    </source>
</reference>
<evidence type="ECO:0000313" key="1">
    <source>
        <dbReference type="EMBL" id="KAL3759443.1"/>
    </source>
</evidence>
<proteinExistence type="predicted"/>
<protein>
    <submittedName>
        <fullName evidence="1">Uncharacterized protein</fullName>
    </submittedName>
</protein>
<dbReference type="AlphaFoldDB" id="A0ABD3M966"/>
<gene>
    <name evidence="1" type="ORF">ACHAWU_000742</name>
</gene>
<dbReference type="EMBL" id="JALLBG020000200">
    <property type="protein sequence ID" value="KAL3759443.1"/>
    <property type="molecule type" value="Genomic_DNA"/>
</dbReference>
<sequence length="283" mass="30275">MESITNLVPVRVDASSSDGAVRIIDTLLVDTTCLPVPHGHPRHDGVSSLNSFTGGMYGTVSNLFSLSSLINANAAYLTESILSDAEVYGAVRSSTKTFMGGRLDLLSDAKLYQQIDKQIQRQLEIALTTEKKELVSKCCVSLRHAAEGTSSTPDIAMSSDGKAEQTLSGMTNNDSRIVRIKIRLRHDNIVVVDEFDYDVNSSGMEGCDPFSIANSLVQDMKLPAELAPSIAASIVEQIYGVNVTDSLDGLSSIASARHAPSALVLDTAKDGTMSDFAQIMLTI</sequence>
<evidence type="ECO:0000313" key="2">
    <source>
        <dbReference type="Proteomes" id="UP001530293"/>
    </source>
</evidence>
<dbReference type="Proteomes" id="UP001530293">
    <property type="component" value="Unassembled WGS sequence"/>
</dbReference>
<organism evidence="1 2">
    <name type="scientific">Discostella pseudostelligera</name>
    <dbReference type="NCBI Taxonomy" id="259834"/>
    <lineage>
        <taxon>Eukaryota</taxon>
        <taxon>Sar</taxon>
        <taxon>Stramenopiles</taxon>
        <taxon>Ochrophyta</taxon>
        <taxon>Bacillariophyta</taxon>
        <taxon>Coscinodiscophyceae</taxon>
        <taxon>Thalassiosirophycidae</taxon>
        <taxon>Stephanodiscales</taxon>
        <taxon>Stephanodiscaceae</taxon>
        <taxon>Discostella</taxon>
    </lineage>
</organism>
<keyword evidence="2" id="KW-1185">Reference proteome</keyword>
<comment type="caution">
    <text evidence="1">The sequence shown here is derived from an EMBL/GenBank/DDBJ whole genome shotgun (WGS) entry which is preliminary data.</text>
</comment>